<keyword evidence="3 6" id="KW-1133">Transmembrane helix</keyword>
<dbReference type="Gene3D" id="1.20.1720.10">
    <property type="entry name" value="Multidrug resistance protein D"/>
    <property type="match status" value="1"/>
</dbReference>
<dbReference type="GO" id="GO:0000329">
    <property type="term" value="C:fungal-type vacuole membrane"/>
    <property type="evidence" value="ECO:0007669"/>
    <property type="project" value="TreeGrafter"/>
</dbReference>
<feature type="domain" description="Major facilitator superfamily (MFS) profile" evidence="7">
    <location>
        <begin position="82"/>
        <end position="576"/>
    </location>
</feature>
<keyword evidence="4 6" id="KW-0472">Membrane</keyword>
<evidence type="ECO:0000256" key="2">
    <source>
        <dbReference type="ARBA" id="ARBA00022692"/>
    </source>
</evidence>
<feature type="region of interest" description="Disordered" evidence="5">
    <location>
        <begin position="1"/>
        <end position="69"/>
    </location>
</feature>
<evidence type="ECO:0000256" key="4">
    <source>
        <dbReference type="ARBA" id="ARBA00023136"/>
    </source>
</evidence>
<feature type="transmembrane region" description="Helical" evidence="6">
    <location>
        <begin position="552"/>
        <end position="571"/>
    </location>
</feature>
<protein>
    <submittedName>
        <fullName evidence="8">Efflux pump antibiotic resistance protein</fullName>
    </submittedName>
</protein>
<feature type="transmembrane region" description="Helical" evidence="6">
    <location>
        <begin position="343"/>
        <end position="364"/>
    </location>
</feature>
<feature type="compositionally biased region" description="Polar residues" evidence="5">
    <location>
        <begin position="19"/>
        <end position="50"/>
    </location>
</feature>
<dbReference type="OrthoDB" id="6770063at2759"/>
<dbReference type="AlphaFoldDB" id="A0A319CII7"/>
<feature type="transmembrane region" description="Helical" evidence="6">
    <location>
        <begin position="435"/>
        <end position="460"/>
    </location>
</feature>
<dbReference type="RefSeq" id="XP_025495184.1">
    <property type="nucleotide sequence ID" value="XM_025637293.1"/>
</dbReference>
<feature type="compositionally biased region" description="Polar residues" evidence="5">
    <location>
        <begin position="1"/>
        <end position="10"/>
    </location>
</feature>
<feature type="transmembrane region" description="Helical" evidence="6">
    <location>
        <begin position="405"/>
        <end position="423"/>
    </location>
</feature>
<keyword evidence="2 6" id="KW-0812">Transmembrane</keyword>
<dbReference type="EMBL" id="KZ821681">
    <property type="protein sequence ID" value="PYH84984.1"/>
    <property type="molecule type" value="Genomic_DNA"/>
</dbReference>
<evidence type="ECO:0000313" key="8">
    <source>
        <dbReference type="EMBL" id="PYH84984.1"/>
    </source>
</evidence>
<organism evidence="8 9">
    <name type="scientific">Aspergillus uvarum CBS 121591</name>
    <dbReference type="NCBI Taxonomy" id="1448315"/>
    <lineage>
        <taxon>Eukaryota</taxon>
        <taxon>Fungi</taxon>
        <taxon>Dikarya</taxon>
        <taxon>Ascomycota</taxon>
        <taxon>Pezizomycotina</taxon>
        <taxon>Eurotiomycetes</taxon>
        <taxon>Eurotiomycetidae</taxon>
        <taxon>Eurotiales</taxon>
        <taxon>Aspergillaceae</taxon>
        <taxon>Aspergillus</taxon>
        <taxon>Aspergillus subgen. Circumdati</taxon>
    </lineage>
</organism>
<feature type="transmembrane region" description="Helical" evidence="6">
    <location>
        <begin position="370"/>
        <end position="393"/>
    </location>
</feature>
<feature type="transmembrane region" description="Helical" evidence="6">
    <location>
        <begin position="294"/>
        <end position="323"/>
    </location>
</feature>
<feature type="transmembrane region" description="Helical" evidence="6">
    <location>
        <begin position="172"/>
        <end position="193"/>
    </location>
</feature>
<sequence>MTIASASSETLRADRNVDETTPLNPAASDTNVTNVSDYQTVSKGPTSDVQSSHDTDEERPLVSPAEPSENNKVQALASVKTIIAVLLLGEFISNADTTLVMATTGKISSEFDRLRDASWLATAFTLGLCAAQPMYGKLSDIYGRKPLLLWAYFFFGLGCIISGIGSSMLTVILGRAISGLGGAGTMAMGVIIITDIVPRRDVAHWRAYVNIAMTLGRSAGGPIGGWLADTVGWRWSFLLQGPLTVLAALLVVWKLKLTTPTTNKDIRRVDFLGTSLLAVGIITTTLILDQAGKAFAWVSLTTAYLGTASVAAFVSFIVVELYVAPEPIFDLRILRRTNVLPSYLIGALQITAQVGMMFSVPLYFQVTSRASATVAGGHLVPAVIGNTLGGLIAGASIRRTGQFKVFLIVAGLVASVTYLLLFLRWNGNTGFWESLYIIPGGMGTGFASAAAFVSMTTFLVPQEIAMATGGYFLLFNFAMTAGVTVTNSVLGTVFKHQLEQNLTGPGAKKVIEPMCILLCMIERALSDTDYINGLSGHVHDIVARGYVTGLKYTYLFALSLSLLGSLVGWTVRKHQL</sequence>
<dbReference type="PROSITE" id="PS50850">
    <property type="entry name" value="MFS"/>
    <property type="match status" value="1"/>
</dbReference>
<dbReference type="SUPFAM" id="SSF103473">
    <property type="entry name" value="MFS general substrate transporter"/>
    <property type="match status" value="1"/>
</dbReference>
<comment type="subcellular location">
    <subcellularLocation>
        <location evidence="1">Membrane</location>
        <topology evidence="1">Multi-pass membrane protein</topology>
    </subcellularLocation>
</comment>
<proteinExistence type="predicted"/>
<dbReference type="InterPro" id="IPR011701">
    <property type="entry name" value="MFS"/>
</dbReference>
<accession>A0A319CII7</accession>
<name>A0A319CII7_9EURO</name>
<dbReference type="Pfam" id="PF07690">
    <property type="entry name" value="MFS_1"/>
    <property type="match status" value="1"/>
</dbReference>
<feature type="transmembrane region" description="Helical" evidence="6">
    <location>
        <begin position="472"/>
        <end position="494"/>
    </location>
</feature>
<dbReference type="PANTHER" id="PTHR23501:SF33">
    <property type="entry name" value="MAJOR FACILITATOR SUPERFAMILY (MFS) PROFILE DOMAIN-CONTAINING PROTEIN"/>
    <property type="match status" value="1"/>
</dbReference>
<dbReference type="Proteomes" id="UP000248340">
    <property type="component" value="Unassembled WGS sequence"/>
</dbReference>
<reference evidence="8 9" key="1">
    <citation type="submission" date="2016-12" db="EMBL/GenBank/DDBJ databases">
        <title>The genomes of Aspergillus section Nigri reveals drivers in fungal speciation.</title>
        <authorList>
            <consortium name="DOE Joint Genome Institute"/>
            <person name="Vesth T.C."/>
            <person name="Nybo J."/>
            <person name="Theobald S."/>
            <person name="Brandl J."/>
            <person name="Frisvad J.C."/>
            <person name="Nielsen K.F."/>
            <person name="Lyhne E.K."/>
            <person name="Kogle M.E."/>
            <person name="Kuo A."/>
            <person name="Riley R."/>
            <person name="Clum A."/>
            <person name="Nolan M."/>
            <person name="Lipzen A."/>
            <person name="Salamov A."/>
            <person name="Henrissat B."/>
            <person name="Wiebenga A."/>
            <person name="De Vries R.P."/>
            <person name="Grigoriev I.V."/>
            <person name="Mortensen U.H."/>
            <person name="Andersen M.R."/>
            <person name="Baker S.E."/>
        </authorList>
    </citation>
    <scope>NUCLEOTIDE SEQUENCE [LARGE SCALE GENOMIC DNA]</scope>
    <source>
        <strain evidence="8 9">CBS 121591</strain>
    </source>
</reference>
<feature type="transmembrane region" description="Helical" evidence="6">
    <location>
        <begin position="269"/>
        <end position="288"/>
    </location>
</feature>
<keyword evidence="9" id="KW-1185">Reference proteome</keyword>
<dbReference type="Gene3D" id="1.20.1250.20">
    <property type="entry name" value="MFS general substrate transporter like domains"/>
    <property type="match status" value="1"/>
</dbReference>
<feature type="transmembrane region" description="Helical" evidence="6">
    <location>
        <begin position="147"/>
        <end position="166"/>
    </location>
</feature>
<dbReference type="PANTHER" id="PTHR23501">
    <property type="entry name" value="MAJOR FACILITATOR SUPERFAMILY"/>
    <property type="match status" value="1"/>
</dbReference>
<feature type="transmembrane region" description="Helical" evidence="6">
    <location>
        <begin position="233"/>
        <end position="257"/>
    </location>
</feature>
<gene>
    <name evidence="8" type="ORF">BO82DRAFT_371888</name>
</gene>
<dbReference type="GO" id="GO:0015174">
    <property type="term" value="F:basic amino acid transmembrane transporter activity"/>
    <property type="evidence" value="ECO:0007669"/>
    <property type="project" value="TreeGrafter"/>
</dbReference>
<evidence type="ECO:0000256" key="3">
    <source>
        <dbReference type="ARBA" id="ARBA00022989"/>
    </source>
</evidence>
<evidence type="ECO:0000313" key="9">
    <source>
        <dbReference type="Proteomes" id="UP000248340"/>
    </source>
</evidence>
<evidence type="ECO:0000259" key="7">
    <source>
        <dbReference type="PROSITE" id="PS50850"/>
    </source>
</evidence>
<evidence type="ECO:0000256" key="1">
    <source>
        <dbReference type="ARBA" id="ARBA00004141"/>
    </source>
</evidence>
<dbReference type="InterPro" id="IPR036259">
    <property type="entry name" value="MFS_trans_sf"/>
</dbReference>
<dbReference type="InterPro" id="IPR020846">
    <property type="entry name" value="MFS_dom"/>
</dbReference>
<dbReference type="GeneID" id="37140034"/>
<dbReference type="VEuPathDB" id="FungiDB:BO82DRAFT_371888"/>
<feature type="compositionally biased region" description="Basic and acidic residues" evidence="5">
    <location>
        <begin position="51"/>
        <end position="60"/>
    </location>
</feature>
<evidence type="ECO:0000256" key="6">
    <source>
        <dbReference type="SAM" id="Phobius"/>
    </source>
</evidence>
<evidence type="ECO:0000256" key="5">
    <source>
        <dbReference type="SAM" id="MobiDB-lite"/>
    </source>
</evidence>